<sequence length="114" mass="11855">METHLLPLSAVTVLAAGALPVSPGEDGVQAAVLEAPEFAEPVLMLSAGTPVSTEAPGYASPAWYDVDGDGRSDLVVGQFKDGKMRVYHQTEDGTLGEGSWLMAEGEVAEVPGVW</sequence>
<evidence type="ECO:0000313" key="1">
    <source>
        <dbReference type="EMBL" id="QDV06119.1"/>
    </source>
</evidence>
<evidence type="ECO:0000313" key="2">
    <source>
        <dbReference type="Proteomes" id="UP000320390"/>
    </source>
</evidence>
<name>A0A518EPW0_9BACT</name>
<gene>
    <name evidence="1" type="ORF">Poly30_16240</name>
</gene>
<proteinExistence type="predicted"/>
<dbReference type="EMBL" id="CP036434">
    <property type="protein sequence ID" value="QDV06119.1"/>
    <property type="molecule type" value="Genomic_DNA"/>
</dbReference>
<dbReference type="Proteomes" id="UP000320390">
    <property type="component" value="Chromosome"/>
</dbReference>
<dbReference type="OrthoDB" id="287371at2"/>
<evidence type="ECO:0008006" key="3">
    <source>
        <dbReference type="Google" id="ProtNLM"/>
    </source>
</evidence>
<dbReference type="SUPFAM" id="SSF69318">
    <property type="entry name" value="Integrin alpha N-terminal domain"/>
    <property type="match status" value="1"/>
</dbReference>
<dbReference type="RefSeq" id="WP_145196030.1">
    <property type="nucleotide sequence ID" value="NZ_CP036434.1"/>
</dbReference>
<dbReference type="AlphaFoldDB" id="A0A518EPW0"/>
<dbReference type="InterPro" id="IPR028994">
    <property type="entry name" value="Integrin_alpha_N"/>
</dbReference>
<reference evidence="1 2" key="1">
    <citation type="submission" date="2019-02" db="EMBL/GenBank/DDBJ databases">
        <title>Deep-cultivation of Planctomycetes and their phenomic and genomic characterization uncovers novel biology.</title>
        <authorList>
            <person name="Wiegand S."/>
            <person name="Jogler M."/>
            <person name="Boedeker C."/>
            <person name="Pinto D."/>
            <person name="Vollmers J."/>
            <person name="Rivas-Marin E."/>
            <person name="Kohn T."/>
            <person name="Peeters S.H."/>
            <person name="Heuer A."/>
            <person name="Rast P."/>
            <person name="Oberbeckmann S."/>
            <person name="Bunk B."/>
            <person name="Jeske O."/>
            <person name="Meyerdierks A."/>
            <person name="Storesund J.E."/>
            <person name="Kallscheuer N."/>
            <person name="Luecker S."/>
            <person name="Lage O.M."/>
            <person name="Pohl T."/>
            <person name="Merkel B.J."/>
            <person name="Hornburger P."/>
            <person name="Mueller R.-W."/>
            <person name="Bruemmer F."/>
            <person name="Labrenz M."/>
            <person name="Spormann A.M."/>
            <person name="Op den Camp H."/>
            <person name="Overmann J."/>
            <person name="Amann R."/>
            <person name="Jetten M.S.M."/>
            <person name="Mascher T."/>
            <person name="Medema M.H."/>
            <person name="Devos D.P."/>
            <person name="Kaster A.-K."/>
            <person name="Ovreas L."/>
            <person name="Rohde M."/>
            <person name="Galperin M.Y."/>
            <person name="Jogler C."/>
        </authorList>
    </citation>
    <scope>NUCLEOTIDE SEQUENCE [LARGE SCALE GENOMIC DNA]</scope>
    <source>
        <strain evidence="1 2">Poly30</strain>
    </source>
</reference>
<protein>
    <recommendedName>
        <fullName evidence="3">FG-GAP repeat protein</fullName>
    </recommendedName>
</protein>
<keyword evidence="2" id="KW-1185">Reference proteome</keyword>
<organism evidence="1 2">
    <name type="scientific">Saltatorellus ferox</name>
    <dbReference type="NCBI Taxonomy" id="2528018"/>
    <lineage>
        <taxon>Bacteria</taxon>
        <taxon>Pseudomonadati</taxon>
        <taxon>Planctomycetota</taxon>
        <taxon>Planctomycetia</taxon>
        <taxon>Planctomycetia incertae sedis</taxon>
        <taxon>Saltatorellus</taxon>
    </lineage>
</organism>
<accession>A0A518EPW0</accession>